<dbReference type="EMBL" id="PCXO01000010">
    <property type="protein sequence ID" value="PIR41249.1"/>
    <property type="molecule type" value="Genomic_DNA"/>
</dbReference>
<evidence type="ECO:0000313" key="2">
    <source>
        <dbReference type="EMBL" id="PIR41249.1"/>
    </source>
</evidence>
<keyword evidence="1" id="KW-1133">Transmembrane helix</keyword>
<dbReference type="Proteomes" id="UP000230232">
    <property type="component" value="Unassembled WGS sequence"/>
</dbReference>
<evidence type="ECO:0000256" key="1">
    <source>
        <dbReference type="SAM" id="Phobius"/>
    </source>
</evidence>
<reference evidence="2 3" key="1">
    <citation type="submission" date="2017-09" db="EMBL/GenBank/DDBJ databases">
        <title>Depth-based differentiation of microbial function through sediment-hosted aquifers and enrichment of novel symbionts in the deep terrestrial subsurface.</title>
        <authorList>
            <person name="Probst A.J."/>
            <person name="Ladd B."/>
            <person name="Jarett J.K."/>
            <person name="Geller-Mcgrath D.E."/>
            <person name="Sieber C.M."/>
            <person name="Emerson J.B."/>
            <person name="Anantharaman K."/>
            <person name="Thomas B.C."/>
            <person name="Malmstrom R."/>
            <person name="Stieglmeier M."/>
            <person name="Klingl A."/>
            <person name="Woyke T."/>
            <person name="Ryan C.M."/>
            <person name="Banfield J.F."/>
        </authorList>
    </citation>
    <scope>NUCLEOTIDE SEQUENCE [LARGE SCALE GENOMIC DNA]</scope>
    <source>
        <strain evidence="2">CG10_big_fil_rev_8_21_14_0_10_46_23</strain>
    </source>
</reference>
<organism evidence="2 3">
    <name type="scientific">Candidatus Yanofskybacteria bacterium CG10_big_fil_rev_8_21_14_0_10_46_23</name>
    <dbReference type="NCBI Taxonomy" id="1975098"/>
    <lineage>
        <taxon>Bacteria</taxon>
        <taxon>Candidatus Yanofskyibacteriota</taxon>
    </lineage>
</organism>
<accession>A0A2H0R401</accession>
<protein>
    <submittedName>
        <fullName evidence="2">Uncharacterized protein</fullName>
    </submittedName>
</protein>
<gene>
    <name evidence="2" type="ORF">COV31_02490</name>
</gene>
<name>A0A2H0R401_9BACT</name>
<proteinExistence type="predicted"/>
<keyword evidence="1" id="KW-0812">Transmembrane</keyword>
<sequence length="206" mass="23164">MDEFELLFTDPSQSVHQILEGVYKNFDLGLFRSDFSEAATALPVQEARAVFGGVLTTLQIVGVIVTVILIVLLGWFLNRVLKFKEHQRTVSPSFGSVEVAREKIQSRWDEVRDHISSISDSEWKFAVVEADKLVEDALRQVGFSGDSMGEILKGIDKTKLASLQGLWDAHKLRNLIVHNTDFEVKQAEAQYALKQFEKALTEIGLL</sequence>
<evidence type="ECO:0000313" key="3">
    <source>
        <dbReference type="Proteomes" id="UP000230232"/>
    </source>
</evidence>
<dbReference type="AlphaFoldDB" id="A0A2H0R401"/>
<comment type="caution">
    <text evidence="2">The sequence shown here is derived from an EMBL/GenBank/DDBJ whole genome shotgun (WGS) entry which is preliminary data.</text>
</comment>
<keyword evidence="1" id="KW-0472">Membrane</keyword>
<feature type="transmembrane region" description="Helical" evidence="1">
    <location>
        <begin position="58"/>
        <end position="78"/>
    </location>
</feature>